<comment type="caution">
    <text evidence="6">The sequence shown here is derived from an EMBL/GenBank/DDBJ whole genome shotgun (WGS) entry which is preliminary data.</text>
</comment>
<proteinExistence type="inferred from homology"/>
<dbReference type="FunFam" id="3.30.300.30:FF:000007">
    <property type="entry name" value="4-coumarate--CoA ligase 2"/>
    <property type="match status" value="1"/>
</dbReference>
<dbReference type="GO" id="GO:0005777">
    <property type="term" value="C:peroxisome"/>
    <property type="evidence" value="ECO:0007669"/>
    <property type="project" value="UniProtKB-SubCell"/>
</dbReference>
<gene>
    <name evidence="6" type="ORF">HCN44_003890</name>
</gene>
<keyword evidence="7" id="KW-1185">Reference proteome</keyword>
<dbReference type="AlphaFoldDB" id="A0A834XY35"/>
<evidence type="ECO:0000256" key="2">
    <source>
        <dbReference type="ARBA" id="ARBA00006432"/>
    </source>
</evidence>
<organism evidence="6 7">
    <name type="scientific">Aphidius gifuensis</name>
    <name type="common">Parasitoid wasp</name>
    <dbReference type="NCBI Taxonomy" id="684658"/>
    <lineage>
        <taxon>Eukaryota</taxon>
        <taxon>Metazoa</taxon>
        <taxon>Ecdysozoa</taxon>
        <taxon>Arthropoda</taxon>
        <taxon>Hexapoda</taxon>
        <taxon>Insecta</taxon>
        <taxon>Pterygota</taxon>
        <taxon>Neoptera</taxon>
        <taxon>Endopterygota</taxon>
        <taxon>Hymenoptera</taxon>
        <taxon>Apocrita</taxon>
        <taxon>Ichneumonoidea</taxon>
        <taxon>Braconidae</taxon>
        <taxon>Aphidiinae</taxon>
        <taxon>Aphidius</taxon>
    </lineage>
</organism>
<dbReference type="PROSITE" id="PS00455">
    <property type="entry name" value="AMP_BINDING"/>
    <property type="match status" value="1"/>
</dbReference>
<comment type="similarity">
    <text evidence="2">Belongs to the ATP-dependent AMP-binding enzyme family.</text>
</comment>
<dbReference type="EMBL" id="JACMRX010000002">
    <property type="protein sequence ID" value="KAF7994418.1"/>
    <property type="molecule type" value="Genomic_DNA"/>
</dbReference>
<dbReference type="PANTHER" id="PTHR24096">
    <property type="entry name" value="LONG-CHAIN-FATTY-ACID--COA LIGASE"/>
    <property type="match status" value="1"/>
</dbReference>
<accession>A0A834XY35</accession>
<comment type="subcellular location">
    <subcellularLocation>
        <location evidence="1">Peroxisome</location>
    </subcellularLocation>
</comment>
<evidence type="ECO:0000256" key="1">
    <source>
        <dbReference type="ARBA" id="ARBA00004275"/>
    </source>
</evidence>
<feature type="domain" description="AMP-dependent synthetase/ligase" evidence="4">
    <location>
        <begin position="61"/>
        <end position="411"/>
    </location>
</feature>
<dbReference type="PANTHER" id="PTHR24096:SF353">
    <property type="entry name" value="GH16244P-RELATED"/>
    <property type="match status" value="1"/>
</dbReference>
<dbReference type="Pfam" id="PF13193">
    <property type="entry name" value="AMP-binding_C"/>
    <property type="match status" value="1"/>
</dbReference>
<dbReference type="Proteomes" id="UP000639338">
    <property type="component" value="Unassembled WGS sequence"/>
</dbReference>
<dbReference type="InterPro" id="IPR045851">
    <property type="entry name" value="AMP-bd_C_sf"/>
</dbReference>
<dbReference type="Pfam" id="PF00501">
    <property type="entry name" value="AMP-binding"/>
    <property type="match status" value="1"/>
</dbReference>
<sequence>MVFNKNIFSQFSNEKYNQKCQDEFIKKCTSDSFVDGDNVFRSCHENFDTFKGSYLHEIIWKDVDKWWDKTALVCSTTHRSYTYAQLRKLSGKFATSLRKLNIKPNETVAVILPNIPEFAIVTLGASEAGIQIKNQLKNSETVAVVSVLIKHNVIIESINDVASIRHPPIYVNDEKHSQPSGTINFDDLIADCVQEFYKTGDKIGVNAMTDTAVLPYSSGTTGLPKGVEITHRNLVTNLAQFHHEDCKIIQPAVGNFQEVIPLVLPLFHAYGFSVVLCPGLSLLDNNKSTLFFLVPPIIQLMINDDRFTKKHTNNLRQIITCASVISNKNIAKLRTKFGNEFIFSQGYGLTETTTVITIGNKNSPCTSVGRLMPNTLMKIIGRSDDNLGKCLGVDKIGEVLVKGSQVTKGYFKNPQATLDTIQDGWLKTGDLGSFDENENLTLHGRIKEIIKVNGMQVSPTELELLFHQHDKISDVAVIGIPHERSGEILKAFIVKKKGAVICENDVKKYLATRAARYKQIEQVVFVDKIPKDAAGKILRKQLRYIDDT</sequence>
<protein>
    <submittedName>
        <fullName evidence="6">Uncharacterized protein</fullName>
    </submittedName>
</protein>
<name>A0A834XY35_APHGI</name>
<dbReference type="InterPro" id="IPR025110">
    <property type="entry name" value="AMP-bd_C"/>
</dbReference>
<evidence type="ECO:0000259" key="5">
    <source>
        <dbReference type="Pfam" id="PF13193"/>
    </source>
</evidence>
<dbReference type="GO" id="GO:0004467">
    <property type="term" value="F:long-chain fatty acid-CoA ligase activity"/>
    <property type="evidence" value="ECO:0007669"/>
    <property type="project" value="TreeGrafter"/>
</dbReference>
<dbReference type="Gene3D" id="3.40.50.12780">
    <property type="entry name" value="N-terminal domain of ligase-like"/>
    <property type="match status" value="1"/>
</dbReference>
<dbReference type="OrthoDB" id="10253869at2759"/>
<evidence type="ECO:0000256" key="3">
    <source>
        <dbReference type="ARBA" id="ARBA00023140"/>
    </source>
</evidence>
<evidence type="ECO:0000259" key="4">
    <source>
        <dbReference type="Pfam" id="PF00501"/>
    </source>
</evidence>
<dbReference type="Gene3D" id="3.30.300.30">
    <property type="match status" value="1"/>
</dbReference>
<dbReference type="GO" id="GO:0046949">
    <property type="term" value="P:fatty-acyl-CoA biosynthetic process"/>
    <property type="evidence" value="ECO:0007669"/>
    <property type="project" value="TreeGrafter"/>
</dbReference>
<evidence type="ECO:0000313" key="6">
    <source>
        <dbReference type="EMBL" id="KAF7994418.1"/>
    </source>
</evidence>
<evidence type="ECO:0000313" key="7">
    <source>
        <dbReference type="Proteomes" id="UP000639338"/>
    </source>
</evidence>
<dbReference type="InterPro" id="IPR042099">
    <property type="entry name" value="ANL_N_sf"/>
</dbReference>
<keyword evidence="3" id="KW-0576">Peroxisome</keyword>
<dbReference type="InterPro" id="IPR000873">
    <property type="entry name" value="AMP-dep_synth/lig_dom"/>
</dbReference>
<feature type="domain" description="AMP-binding enzyme C-terminal" evidence="5">
    <location>
        <begin position="461"/>
        <end position="536"/>
    </location>
</feature>
<reference evidence="6 7" key="1">
    <citation type="submission" date="2020-08" db="EMBL/GenBank/DDBJ databases">
        <title>Aphidius gifuensis genome sequencing and assembly.</title>
        <authorList>
            <person name="Du Z."/>
        </authorList>
    </citation>
    <scope>NUCLEOTIDE SEQUENCE [LARGE SCALE GENOMIC DNA]</scope>
    <source>
        <strain evidence="6">YNYX2018</strain>
        <tissue evidence="6">Adults</tissue>
    </source>
</reference>
<dbReference type="SUPFAM" id="SSF56801">
    <property type="entry name" value="Acetyl-CoA synthetase-like"/>
    <property type="match status" value="1"/>
</dbReference>
<dbReference type="InterPro" id="IPR020845">
    <property type="entry name" value="AMP-binding_CS"/>
</dbReference>